<keyword evidence="4" id="KW-0503">Monooxygenase</keyword>
<reference evidence="6 7" key="1">
    <citation type="submission" date="2021-08" db="EMBL/GenBank/DDBJ databases">
        <title>Streptomyces sp. PTM05 isolated from lichen.</title>
        <authorList>
            <person name="Somphong A."/>
            <person name="Phongsopitanun W."/>
            <person name="Tanasupawat S."/>
        </authorList>
    </citation>
    <scope>NUCLEOTIDE SEQUENCE [LARGE SCALE GENOMIC DNA]</scope>
    <source>
        <strain evidence="6 7">Ptm05</strain>
    </source>
</reference>
<dbReference type="InterPro" id="IPR011251">
    <property type="entry name" value="Luciferase-like_dom"/>
</dbReference>
<dbReference type="NCBIfam" id="TIGR03621">
    <property type="entry name" value="F420_MSMEG_2516"/>
    <property type="match status" value="1"/>
</dbReference>
<evidence type="ECO:0000259" key="5">
    <source>
        <dbReference type="Pfam" id="PF00296"/>
    </source>
</evidence>
<feature type="domain" description="Luciferase-like" evidence="5">
    <location>
        <begin position="18"/>
        <end position="197"/>
    </location>
</feature>
<sequence>MSPATPFRFGVNLSPVASRGSEWADRCRAAERHGFDVIAVPDHLGVQAPFSAMVAAAHATTRARVTTYVLNSAFWNPVLLAREALSAEALTDGRVEVGVGTGYVRSEFDTAGVEWGSAGSRVDRLEDTVTSLRALFADPRPLGFTEPPARLPVLIGGNGDRVLRLAARHADIVSFAGAVLAPGSARGTLRLIDADAMAERVRFFEREAGERAAGLERNILVQTVVVTPDRSGTAETMRRRLPYLTAQQIVEVPTLLVGSEEQIAAALLERRERFGFSYVCVHERDMAAFAPVIGLLRGR</sequence>
<name>A0ABS7QPN4_9ACTN</name>
<dbReference type="EMBL" id="JAINVZ010000005">
    <property type="protein sequence ID" value="MBY8885148.1"/>
    <property type="molecule type" value="Genomic_DNA"/>
</dbReference>
<evidence type="ECO:0000256" key="2">
    <source>
        <dbReference type="ARBA" id="ARBA00022643"/>
    </source>
</evidence>
<comment type="caution">
    <text evidence="6">The sequence shown here is derived from an EMBL/GenBank/DDBJ whole genome shotgun (WGS) entry which is preliminary data.</text>
</comment>
<evidence type="ECO:0000256" key="4">
    <source>
        <dbReference type="ARBA" id="ARBA00023033"/>
    </source>
</evidence>
<keyword evidence="1" id="KW-0285">Flavoprotein</keyword>
<proteinExistence type="predicted"/>
<evidence type="ECO:0000313" key="7">
    <source>
        <dbReference type="Proteomes" id="UP001198565"/>
    </source>
</evidence>
<keyword evidence="3" id="KW-0560">Oxidoreductase</keyword>
<dbReference type="Proteomes" id="UP001198565">
    <property type="component" value="Unassembled WGS sequence"/>
</dbReference>
<dbReference type="PANTHER" id="PTHR42847">
    <property type="entry name" value="ALKANESULFONATE MONOOXYGENASE"/>
    <property type="match status" value="1"/>
</dbReference>
<dbReference type="RefSeq" id="WP_222976272.1">
    <property type="nucleotide sequence ID" value="NZ_JAINVZ010000005.1"/>
</dbReference>
<gene>
    <name evidence="6" type="ORF">K7472_09865</name>
</gene>
<dbReference type="InterPro" id="IPR036661">
    <property type="entry name" value="Luciferase-like_sf"/>
</dbReference>
<accession>A0ABS7QPN4</accession>
<dbReference type="Pfam" id="PF00296">
    <property type="entry name" value="Bac_luciferase"/>
    <property type="match status" value="1"/>
</dbReference>
<keyword evidence="2" id="KW-0288">FMN</keyword>
<evidence type="ECO:0000256" key="1">
    <source>
        <dbReference type="ARBA" id="ARBA00022630"/>
    </source>
</evidence>
<evidence type="ECO:0000256" key="3">
    <source>
        <dbReference type="ARBA" id="ARBA00023002"/>
    </source>
</evidence>
<organism evidence="6 7">
    <name type="scientific">Streptantibioticus parmotrematis</name>
    <dbReference type="NCBI Taxonomy" id="2873249"/>
    <lineage>
        <taxon>Bacteria</taxon>
        <taxon>Bacillati</taxon>
        <taxon>Actinomycetota</taxon>
        <taxon>Actinomycetes</taxon>
        <taxon>Kitasatosporales</taxon>
        <taxon>Streptomycetaceae</taxon>
        <taxon>Streptantibioticus</taxon>
    </lineage>
</organism>
<dbReference type="InterPro" id="IPR050172">
    <property type="entry name" value="SsuD_RutA_monooxygenase"/>
</dbReference>
<dbReference type="Gene3D" id="3.20.20.30">
    <property type="entry name" value="Luciferase-like domain"/>
    <property type="match status" value="1"/>
</dbReference>
<dbReference type="SUPFAM" id="SSF51679">
    <property type="entry name" value="Bacterial luciferase-like"/>
    <property type="match status" value="1"/>
</dbReference>
<dbReference type="PANTHER" id="PTHR42847:SF4">
    <property type="entry name" value="ALKANESULFONATE MONOOXYGENASE-RELATED"/>
    <property type="match status" value="1"/>
</dbReference>
<dbReference type="InterPro" id="IPR019923">
    <property type="entry name" value="Lucif-like_OxRdtase_MSMEG_2516"/>
</dbReference>
<evidence type="ECO:0000313" key="6">
    <source>
        <dbReference type="EMBL" id="MBY8885148.1"/>
    </source>
</evidence>
<protein>
    <submittedName>
        <fullName evidence="6">TIGR03621 family F420-dependent LLM class oxidoreductase</fullName>
    </submittedName>
</protein>
<keyword evidence="7" id="KW-1185">Reference proteome</keyword>